<reference evidence="2 3" key="1">
    <citation type="submission" date="2024-01" db="EMBL/GenBank/DDBJ databases">
        <title>The complete chloroplast genome sequence of Lithospermum erythrorhizon: insights into the phylogenetic relationship among Boraginaceae species and the maternal lineages of purple gromwells.</title>
        <authorList>
            <person name="Okada T."/>
            <person name="Watanabe K."/>
        </authorList>
    </citation>
    <scope>NUCLEOTIDE SEQUENCE [LARGE SCALE GENOMIC DNA]</scope>
</reference>
<evidence type="ECO:0000313" key="3">
    <source>
        <dbReference type="Proteomes" id="UP001454036"/>
    </source>
</evidence>
<dbReference type="EMBL" id="BAABME010003488">
    <property type="protein sequence ID" value="GAA0158984.1"/>
    <property type="molecule type" value="Genomic_DNA"/>
</dbReference>
<feature type="compositionally biased region" description="Polar residues" evidence="1">
    <location>
        <begin position="397"/>
        <end position="407"/>
    </location>
</feature>
<comment type="caution">
    <text evidence="2">The sequence shown here is derived from an EMBL/GenBank/DDBJ whole genome shotgun (WGS) entry which is preliminary data.</text>
</comment>
<feature type="region of interest" description="Disordered" evidence="1">
    <location>
        <begin position="380"/>
        <end position="407"/>
    </location>
</feature>
<accession>A0AAV3Q4J7</accession>
<evidence type="ECO:0008006" key="4">
    <source>
        <dbReference type="Google" id="ProtNLM"/>
    </source>
</evidence>
<evidence type="ECO:0000313" key="2">
    <source>
        <dbReference type="EMBL" id="GAA0158984.1"/>
    </source>
</evidence>
<dbReference type="PANTHER" id="PTHR31286:SF165">
    <property type="entry name" value="DUF4283 DOMAIN-CONTAINING PROTEIN"/>
    <property type="match status" value="1"/>
</dbReference>
<name>A0AAV3Q4J7_LITER</name>
<evidence type="ECO:0000256" key="1">
    <source>
        <dbReference type="SAM" id="MobiDB-lite"/>
    </source>
</evidence>
<feature type="compositionally biased region" description="Basic and acidic residues" evidence="1">
    <location>
        <begin position="537"/>
        <end position="552"/>
    </location>
</feature>
<dbReference type="InterPro" id="IPR040256">
    <property type="entry name" value="At4g02000-like"/>
</dbReference>
<feature type="region of interest" description="Disordered" evidence="1">
    <location>
        <begin position="532"/>
        <end position="583"/>
    </location>
</feature>
<feature type="compositionally biased region" description="Basic and acidic residues" evidence="1">
    <location>
        <begin position="572"/>
        <end position="583"/>
    </location>
</feature>
<protein>
    <recommendedName>
        <fullName evidence="4">Zinc knuckle CX2CX4HX4C domain-containing protein</fullName>
    </recommendedName>
</protein>
<gene>
    <name evidence="2" type="ORF">LIER_15875</name>
</gene>
<keyword evidence="3" id="KW-1185">Reference proteome</keyword>
<dbReference type="PANTHER" id="PTHR31286">
    <property type="entry name" value="GLYCINE-RICH CELL WALL STRUCTURAL PROTEIN 1.8-LIKE"/>
    <property type="match status" value="1"/>
</dbReference>
<dbReference type="AlphaFoldDB" id="A0AAV3Q4J7"/>
<dbReference type="Proteomes" id="UP001454036">
    <property type="component" value="Unassembled WGS sequence"/>
</dbReference>
<organism evidence="2 3">
    <name type="scientific">Lithospermum erythrorhizon</name>
    <name type="common">Purple gromwell</name>
    <name type="synonym">Lithospermum officinale var. erythrorhizon</name>
    <dbReference type="NCBI Taxonomy" id="34254"/>
    <lineage>
        <taxon>Eukaryota</taxon>
        <taxon>Viridiplantae</taxon>
        <taxon>Streptophyta</taxon>
        <taxon>Embryophyta</taxon>
        <taxon>Tracheophyta</taxon>
        <taxon>Spermatophyta</taxon>
        <taxon>Magnoliopsida</taxon>
        <taxon>eudicotyledons</taxon>
        <taxon>Gunneridae</taxon>
        <taxon>Pentapetalae</taxon>
        <taxon>asterids</taxon>
        <taxon>lamiids</taxon>
        <taxon>Boraginales</taxon>
        <taxon>Boraginaceae</taxon>
        <taxon>Boraginoideae</taxon>
        <taxon>Lithospermeae</taxon>
        <taxon>Lithospermum</taxon>
    </lineage>
</organism>
<proteinExistence type="predicted"/>
<sequence length="583" mass="63688">MSIANVVGTPLRVDPNNLNRTKLNSAHVCVELDVAAPLIDSVWVGFEDDDSQVILDGIWIKVFYDVIPPFCTSCYHIGHAMGVCKRNKLEVTHSIGAETGRMASADKAFDKIPHPKKTTAPQVQAATSSMQVDQVAAGGDMNSKAINQTNKPATLVMQNSCDSCSVVDDLLEQIGAVQVEASEQIAATLDQPIPKPTRPGVFAAKQGTNLDLVPGASYVPRSESQGAQIEADFGGAEVYVGAGMGNTSEVEEVQVTILGVGINTLTARAHLVEKEGRELVQIADSLEEVLISKAENIIQLQEEHANNEVSTEPGTVLQVEAHIGGAVIVDDQHTKDGQIVGPSTAQVIEKRAQIRRDISSVGFSTPEKGCNFIKVSTPSSWADQVEEEERQEKKRSTTSQGIPQLNSQELVITGANNSAMESKVAAYPHKGVIQTTKKVPTKKFHSDLPIDFDPMMCNKDDDTKEMSWSQLISGSIKLVARRSVSPVGRSSEKLKKLRNRVDFLDHKAGKAIIIDKEEYLEENEEFFKAVYHKPRRGRDSHPRPHQGRERGRGRGRGFGRGYGPDRFIGRGRTRDGRERTIIC</sequence>